<evidence type="ECO:0000313" key="1">
    <source>
        <dbReference type="EMBL" id="KAH7088746.1"/>
    </source>
</evidence>
<name>A0A8K0VZ60_9PLEO</name>
<gene>
    <name evidence="1" type="ORF">FB567DRAFT_317341</name>
</gene>
<proteinExistence type="predicted"/>
<dbReference type="AlphaFoldDB" id="A0A8K0VZ60"/>
<protein>
    <submittedName>
        <fullName evidence="1">Uncharacterized protein</fullName>
    </submittedName>
</protein>
<keyword evidence="2" id="KW-1185">Reference proteome</keyword>
<sequence length="299" mass="33482">MTILTSDFDYRALSKMHIGQCRTRLHQLTNALASTLPREIRDIVYEIIWNDIDVDDFDNIATTLTSRFAIPKNSPEDPSVDLIPSFLRPGMVSHSFAREFSEFFYERFRGFIVLDVTALAASLTKDHLGLGSTPSSSRLSKLTICASVDDAGIDTAPMAIGSLLVTELQGETIHRVPGPKALSDSLSILYDGRQKLASRFELIVRLISNTKPWMTTPIYELGDGTMIPEVLAKHTAKRLNDTLQVIKRAEEQLKSCCAFAEVRIQIELADRMPFIVTEDLTRKNVRGWVKVLRGLETPV</sequence>
<reference evidence="1" key="1">
    <citation type="journal article" date="2021" name="Nat. Commun.">
        <title>Genetic determinants of endophytism in the Arabidopsis root mycobiome.</title>
        <authorList>
            <person name="Mesny F."/>
            <person name="Miyauchi S."/>
            <person name="Thiergart T."/>
            <person name="Pickel B."/>
            <person name="Atanasova L."/>
            <person name="Karlsson M."/>
            <person name="Huettel B."/>
            <person name="Barry K.W."/>
            <person name="Haridas S."/>
            <person name="Chen C."/>
            <person name="Bauer D."/>
            <person name="Andreopoulos W."/>
            <person name="Pangilinan J."/>
            <person name="LaButti K."/>
            <person name="Riley R."/>
            <person name="Lipzen A."/>
            <person name="Clum A."/>
            <person name="Drula E."/>
            <person name="Henrissat B."/>
            <person name="Kohler A."/>
            <person name="Grigoriev I.V."/>
            <person name="Martin F.M."/>
            <person name="Hacquard S."/>
        </authorList>
    </citation>
    <scope>NUCLEOTIDE SEQUENCE</scope>
    <source>
        <strain evidence="1">MPI-SDFR-AT-0120</strain>
    </source>
</reference>
<dbReference type="EMBL" id="JAGMVJ010000007">
    <property type="protein sequence ID" value="KAH7088746.1"/>
    <property type="molecule type" value="Genomic_DNA"/>
</dbReference>
<dbReference type="Proteomes" id="UP000813461">
    <property type="component" value="Unassembled WGS sequence"/>
</dbReference>
<comment type="caution">
    <text evidence="1">The sequence shown here is derived from an EMBL/GenBank/DDBJ whole genome shotgun (WGS) entry which is preliminary data.</text>
</comment>
<evidence type="ECO:0000313" key="2">
    <source>
        <dbReference type="Proteomes" id="UP000813461"/>
    </source>
</evidence>
<dbReference type="OrthoDB" id="10369321at2759"/>
<organism evidence="1 2">
    <name type="scientific">Paraphoma chrysanthemicola</name>
    <dbReference type="NCBI Taxonomy" id="798071"/>
    <lineage>
        <taxon>Eukaryota</taxon>
        <taxon>Fungi</taxon>
        <taxon>Dikarya</taxon>
        <taxon>Ascomycota</taxon>
        <taxon>Pezizomycotina</taxon>
        <taxon>Dothideomycetes</taxon>
        <taxon>Pleosporomycetidae</taxon>
        <taxon>Pleosporales</taxon>
        <taxon>Pleosporineae</taxon>
        <taxon>Phaeosphaeriaceae</taxon>
        <taxon>Paraphoma</taxon>
    </lineage>
</organism>
<accession>A0A8K0VZ60</accession>